<sequence>MNSRNAKMRRHFGRAFASGVVIAASLTVPATPAFADGETCWKGRIDCEASTIITNNNTRIFACDREADGRGARAWYIDNHNVHRYVSDANGSRGVCSYYKEVPPGDRITAYRMCLVRGTTEDCENWNRIS</sequence>
<gene>
    <name evidence="2" type="ORF">Sya03_40230</name>
</gene>
<evidence type="ECO:0008006" key="4">
    <source>
        <dbReference type="Google" id="ProtNLM"/>
    </source>
</evidence>
<evidence type="ECO:0000313" key="2">
    <source>
        <dbReference type="EMBL" id="GIJ04671.1"/>
    </source>
</evidence>
<reference evidence="2" key="1">
    <citation type="submission" date="2021-01" db="EMBL/GenBank/DDBJ databases">
        <title>Whole genome shotgun sequence of Spirilliplanes yamanashiensis NBRC 15828.</title>
        <authorList>
            <person name="Komaki H."/>
            <person name="Tamura T."/>
        </authorList>
    </citation>
    <scope>NUCLEOTIDE SEQUENCE</scope>
    <source>
        <strain evidence="2">NBRC 15828</strain>
    </source>
</reference>
<feature type="signal peptide" evidence="1">
    <location>
        <begin position="1"/>
        <end position="35"/>
    </location>
</feature>
<keyword evidence="1" id="KW-0732">Signal</keyword>
<keyword evidence="3" id="KW-1185">Reference proteome</keyword>
<organism evidence="2 3">
    <name type="scientific">Spirilliplanes yamanashiensis</name>
    <dbReference type="NCBI Taxonomy" id="42233"/>
    <lineage>
        <taxon>Bacteria</taxon>
        <taxon>Bacillati</taxon>
        <taxon>Actinomycetota</taxon>
        <taxon>Actinomycetes</taxon>
        <taxon>Micromonosporales</taxon>
        <taxon>Micromonosporaceae</taxon>
        <taxon>Spirilliplanes</taxon>
    </lineage>
</organism>
<dbReference type="Proteomes" id="UP000652013">
    <property type="component" value="Unassembled WGS sequence"/>
</dbReference>
<dbReference type="AlphaFoldDB" id="A0A8J3Y9T7"/>
<proteinExistence type="predicted"/>
<evidence type="ECO:0000313" key="3">
    <source>
        <dbReference type="Proteomes" id="UP000652013"/>
    </source>
</evidence>
<comment type="caution">
    <text evidence="2">The sequence shown here is derived from an EMBL/GenBank/DDBJ whole genome shotgun (WGS) entry which is preliminary data.</text>
</comment>
<evidence type="ECO:0000256" key="1">
    <source>
        <dbReference type="SAM" id="SignalP"/>
    </source>
</evidence>
<name>A0A8J3Y9T7_9ACTN</name>
<protein>
    <recommendedName>
        <fullName evidence="4">Secreted protein</fullName>
    </recommendedName>
</protein>
<dbReference type="EMBL" id="BOOY01000029">
    <property type="protein sequence ID" value="GIJ04671.1"/>
    <property type="molecule type" value="Genomic_DNA"/>
</dbReference>
<feature type="chain" id="PRO_5035324777" description="Secreted protein" evidence="1">
    <location>
        <begin position="36"/>
        <end position="130"/>
    </location>
</feature>
<accession>A0A8J3Y9T7</accession>